<dbReference type="InterPro" id="IPR037069">
    <property type="entry name" value="AcylCoA_DH/ox_N_sf"/>
</dbReference>
<feature type="domain" description="Acyl-CoA dehydrogenase/oxidase C-terminal" evidence="6">
    <location>
        <begin position="227"/>
        <end position="373"/>
    </location>
</feature>
<keyword evidence="4" id="KW-0274">FAD</keyword>
<evidence type="ECO:0000313" key="9">
    <source>
        <dbReference type="Proteomes" id="UP000730482"/>
    </source>
</evidence>
<dbReference type="Gene3D" id="1.20.140.10">
    <property type="entry name" value="Butyryl-CoA Dehydrogenase, subunit A, domain 3"/>
    <property type="match status" value="1"/>
</dbReference>
<evidence type="ECO:0000256" key="1">
    <source>
        <dbReference type="ARBA" id="ARBA00001974"/>
    </source>
</evidence>
<dbReference type="Proteomes" id="UP000730482">
    <property type="component" value="Unassembled WGS sequence"/>
</dbReference>
<feature type="domain" description="Acyl-CoA dehydrogenase/oxidase N-terminal" evidence="7">
    <location>
        <begin position="6"/>
        <end position="109"/>
    </location>
</feature>
<evidence type="ECO:0000313" key="8">
    <source>
        <dbReference type="EMBL" id="MBS2547363.1"/>
    </source>
</evidence>
<dbReference type="CDD" id="cd00567">
    <property type="entry name" value="ACAD"/>
    <property type="match status" value="1"/>
</dbReference>
<dbReference type="InterPro" id="IPR009075">
    <property type="entry name" value="AcylCo_DH/oxidase_C"/>
</dbReference>
<reference evidence="8 9" key="1">
    <citation type="submission" date="2020-02" db="EMBL/GenBank/DDBJ databases">
        <title>Acidophilic actinobacteria isolated from forest soil.</title>
        <authorList>
            <person name="Golinska P."/>
        </authorList>
    </citation>
    <scope>NUCLEOTIDE SEQUENCE [LARGE SCALE GENOMIC DNA]</scope>
    <source>
        <strain evidence="8 9">NL8</strain>
    </source>
</reference>
<evidence type="ECO:0000259" key="6">
    <source>
        <dbReference type="Pfam" id="PF00441"/>
    </source>
</evidence>
<evidence type="ECO:0000256" key="2">
    <source>
        <dbReference type="ARBA" id="ARBA00009347"/>
    </source>
</evidence>
<dbReference type="InterPro" id="IPR013786">
    <property type="entry name" value="AcylCoA_DH/ox_N"/>
</dbReference>
<comment type="cofactor">
    <cofactor evidence="1">
        <name>FAD</name>
        <dbReference type="ChEBI" id="CHEBI:57692"/>
    </cofactor>
</comment>
<dbReference type="InterPro" id="IPR009100">
    <property type="entry name" value="AcylCoA_DH/oxidase_NM_dom_sf"/>
</dbReference>
<proteinExistence type="inferred from homology"/>
<evidence type="ECO:0000256" key="4">
    <source>
        <dbReference type="ARBA" id="ARBA00022827"/>
    </source>
</evidence>
<accession>A0ABS5KMS5</accession>
<keyword evidence="3" id="KW-0285">Flavoprotein</keyword>
<name>A0ABS5KMS5_9ACTN</name>
<dbReference type="InterPro" id="IPR036250">
    <property type="entry name" value="AcylCo_DH-like_C"/>
</dbReference>
<evidence type="ECO:0000256" key="5">
    <source>
        <dbReference type="ARBA" id="ARBA00023002"/>
    </source>
</evidence>
<comment type="similarity">
    <text evidence="2">Belongs to the acyl-CoA dehydrogenase family.</text>
</comment>
<organism evidence="8 9">
    <name type="scientific">Catenulispora pinistramenti</name>
    <dbReference type="NCBI Taxonomy" id="2705254"/>
    <lineage>
        <taxon>Bacteria</taxon>
        <taxon>Bacillati</taxon>
        <taxon>Actinomycetota</taxon>
        <taxon>Actinomycetes</taxon>
        <taxon>Catenulisporales</taxon>
        <taxon>Catenulisporaceae</taxon>
        <taxon>Catenulispora</taxon>
    </lineage>
</organism>
<dbReference type="RefSeq" id="WP_212008963.1">
    <property type="nucleotide sequence ID" value="NZ_JAAFYZ010000027.1"/>
</dbReference>
<dbReference type="Pfam" id="PF00441">
    <property type="entry name" value="Acyl-CoA_dh_1"/>
    <property type="match status" value="1"/>
</dbReference>
<dbReference type="Gene3D" id="2.40.110.10">
    <property type="entry name" value="Butyryl-CoA Dehydrogenase, subunit A, domain 2"/>
    <property type="match status" value="1"/>
</dbReference>
<evidence type="ECO:0000259" key="7">
    <source>
        <dbReference type="Pfam" id="PF02771"/>
    </source>
</evidence>
<dbReference type="SUPFAM" id="SSF56645">
    <property type="entry name" value="Acyl-CoA dehydrogenase NM domain-like"/>
    <property type="match status" value="1"/>
</dbReference>
<evidence type="ECO:0000256" key="3">
    <source>
        <dbReference type="ARBA" id="ARBA00022630"/>
    </source>
</evidence>
<comment type="caution">
    <text evidence="8">The sequence shown here is derived from an EMBL/GenBank/DDBJ whole genome shotgun (WGS) entry which is preliminary data.</text>
</comment>
<protein>
    <submittedName>
        <fullName evidence="8">Acyl-CoA dehydrogenase</fullName>
    </submittedName>
</protein>
<dbReference type="EMBL" id="JAAFYZ010000027">
    <property type="protein sequence ID" value="MBS2547363.1"/>
    <property type="molecule type" value="Genomic_DNA"/>
</dbReference>
<dbReference type="Gene3D" id="1.10.540.10">
    <property type="entry name" value="Acyl-CoA dehydrogenase/oxidase, N-terminal domain"/>
    <property type="match status" value="1"/>
</dbReference>
<gene>
    <name evidence="8" type="ORF">KGQ19_10800</name>
</gene>
<dbReference type="PANTHER" id="PTHR43884:SF20">
    <property type="entry name" value="ACYL-COA DEHYDROGENASE FADE28"/>
    <property type="match status" value="1"/>
</dbReference>
<dbReference type="Pfam" id="PF02771">
    <property type="entry name" value="Acyl-CoA_dh_N"/>
    <property type="match status" value="1"/>
</dbReference>
<dbReference type="InterPro" id="IPR046373">
    <property type="entry name" value="Acyl-CoA_Oxase/DH_mid-dom_sf"/>
</dbReference>
<keyword evidence="9" id="KW-1185">Reference proteome</keyword>
<keyword evidence="5" id="KW-0560">Oxidoreductase</keyword>
<dbReference type="SUPFAM" id="SSF47203">
    <property type="entry name" value="Acyl-CoA dehydrogenase C-terminal domain-like"/>
    <property type="match status" value="1"/>
</dbReference>
<dbReference type="PANTHER" id="PTHR43884">
    <property type="entry name" value="ACYL-COA DEHYDROGENASE"/>
    <property type="match status" value="1"/>
</dbReference>
<sequence length="375" mass="38946">MDFDLTEEQRALIDLVDQILADHCGHERLTGLEKEARGSGIGSVHDASVWRALADAGAVSALLPESADGGDLGVLGLVLLAEAAGKRTAYLPVVAAVALGALPLARFGGHTDLLAAVAAGEQLVTAALEEPGEPTTLTTTARSSGDGYVIDGAKSMVPYGDLADSVLIPAELDGEPAVFVVPRSSMEVTPLLVTGRQPYADLELEAVSVPGTALLARGAEAVDWIRDLGTLALAAEASGICTEAVAITARYTSTRKQFGEPIASLQAVSQRAADAYISAEVLRLTMLHAAWLMDDAARGGETAPSAEISADIAIAKFHAGDAGSRVLHAAQHLHGGIGVDTDYPLHRYFVRGKQVEQTLGTATRQLLRIGAHLAE</sequence>